<name>A0ABU9GBW3_9GAMM</name>
<dbReference type="EMBL" id="JBAKAR010000327">
    <property type="protein sequence ID" value="MEL0615119.1"/>
    <property type="molecule type" value="Genomic_DNA"/>
</dbReference>
<dbReference type="InterPro" id="IPR007235">
    <property type="entry name" value="Glyco_trans_28_C"/>
</dbReference>
<feature type="domain" description="Glycosyl transferase family 28 C-terminal" evidence="1">
    <location>
        <begin position="24"/>
        <end position="67"/>
    </location>
</feature>
<proteinExistence type="predicted"/>
<evidence type="ECO:0000313" key="2">
    <source>
        <dbReference type="EMBL" id="MEL0615119.1"/>
    </source>
</evidence>
<sequence length="70" mass="7426">PIRADILSQTVRPPRTGQGPPLKLLVVGGSLGAKAINDIVPNVLAQWDGSQRLDVSHQTGKRKFDAVSAL</sequence>
<protein>
    <submittedName>
        <fullName evidence="2">Glycosyltransferase</fullName>
    </submittedName>
</protein>
<feature type="non-terminal residue" evidence="2">
    <location>
        <position position="1"/>
    </location>
</feature>
<evidence type="ECO:0000259" key="1">
    <source>
        <dbReference type="Pfam" id="PF04101"/>
    </source>
</evidence>
<organism evidence="2 3">
    <name type="scientific">Marinomonas arenicola</name>
    <dbReference type="NCBI Taxonomy" id="569601"/>
    <lineage>
        <taxon>Bacteria</taxon>
        <taxon>Pseudomonadati</taxon>
        <taxon>Pseudomonadota</taxon>
        <taxon>Gammaproteobacteria</taxon>
        <taxon>Oceanospirillales</taxon>
        <taxon>Oceanospirillaceae</taxon>
        <taxon>Marinomonas</taxon>
    </lineage>
</organism>
<feature type="non-terminal residue" evidence="2">
    <location>
        <position position="70"/>
    </location>
</feature>
<accession>A0ABU9GBW3</accession>
<evidence type="ECO:0000313" key="3">
    <source>
        <dbReference type="Proteomes" id="UP001379949"/>
    </source>
</evidence>
<dbReference type="Proteomes" id="UP001379949">
    <property type="component" value="Unassembled WGS sequence"/>
</dbReference>
<dbReference type="Gene3D" id="3.40.50.2000">
    <property type="entry name" value="Glycogen Phosphorylase B"/>
    <property type="match status" value="1"/>
</dbReference>
<keyword evidence="3" id="KW-1185">Reference proteome</keyword>
<reference evidence="2 3" key="1">
    <citation type="submission" date="2024-02" db="EMBL/GenBank/DDBJ databases">
        <title>Bacteria isolated from the canopy kelp, Nereocystis luetkeana.</title>
        <authorList>
            <person name="Pfister C.A."/>
            <person name="Younker I.T."/>
            <person name="Light S.H."/>
        </authorList>
    </citation>
    <scope>NUCLEOTIDE SEQUENCE [LARGE SCALE GENOMIC DNA]</scope>
    <source>
        <strain evidence="2 3">TI.4.07</strain>
    </source>
</reference>
<dbReference type="Pfam" id="PF04101">
    <property type="entry name" value="Glyco_tran_28_C"/>
    <property type="match status" value="1"/>
</dbReference>
<dbReference type="SUPFAM" id="SSF53756">
    <property type="entry name" value="UDP-Glycosyltransferase/glycogen phosphorylase"/>
    <property type="match status" value="1"/>
</dbReference>
<comment type="caution">
    <text evidence="2">The sequence shown here is derived from an EMBL/GenBank/DDBJ whole genome shotgun (WGS) entry which is preliminary data.</text>
</comment>
<gene>
    <name evidence="2" type="ORF">V6242_18485</name>
</gene>
<dbReference type="RefSeq" id="WP_341568287.1">
    <property type="nucleotide sequence ID" value="NZ_JBAKAR010000327.1"/>
</dbReference>